<accession>V6LBU9</accession>
<dbReference type="SUPFAM" id="SSF52833">
    <property type="entry name" value="Thioredoxin-like"/>
    <property type="match status" value="1"/>
</dbReference>
<organism evidence="2">
    <name type="scientific">Spironucleus salmonicida</name>
    <dbReference type="NCBI Taxonomy" id="348837"/>
    <lineage>
        <taxon>Eukaryota</taxon>
        <taxon>Metamonada</taxon>
        <taxon>Diplomonadida</taxon>
        <taxon>Hexamitidae</taxon>
        <taxon>Hexamitinae</taxon>
        <taxon>Spironucleus</taxon>
    </lineage>
</organism>
<feature type="domain" description="Thioredoxin" evidence="1">
    <location>
        <begin position="1"/>
        <end position="116"/>
    </location>
</feature>
<reference evidence="3" key="2">
    <citation type="submission" date="2020-12" db="EMBL/GenBank/DDBJ databases">
        <title>New Spironucleus salmonicida genome in near-complete chromosomes.</title>
        <authorList>
            <person name="Xu F."/>
            <person name="Kurt Z."/>
            <person name="Jimenez-Gonzalez A."/>
            <person name="Astvaldsson A."/>
            <person name="Andersson J.O."/>
            <person name="Svard S.G."/>
        </authorList>
    </citation>
    <scope>NUCLEOTIDE SEQUENCE</scope>
    <source>
        <strain evidence="3">ATCC 50377</strain>
    </source>
</reference>
<dbReference type="OrthoDB" id="427280at2759"/>
<evidence type="ECO:0000313" key="3">
    <source>
        <dbReference type="EMBL" id="KAH0574924.1"/>
    </source>
</evidence>
<reference evidence="2 3" key="1">
    <citation type="journal article" date="2014" name="PLoS Genet.">
        <title>The Genome of Spironucleus salmonicida Highlights a Fish Pathogen Adapted to Fluctuating Environments.</title>
        <authorList>
            <person name="Xu F."/>
            <person name="Jerlstrom-Hultqvist J."/>
            <person name="Einarsson E."/>
            <person name="Astvaldsson A."/>
            <person name="Svard S.G."/>
            <person name="Andersson J.O."/>
        </authorList>
    </citation>
    <scope>NUCLEOTIDE SEQUENCE</scope>
    <source>
        <strain evidence="3">ATCC 50377</strain>
    </source>
</reference>
<dbReference type="GO" id="GO:0015035">
    <property type="term" value="F:protein-disulfide reductase activity"/>
    <property type="evidence" value="ECO:0007669"/>
    <property type="project" value="TreeGrafter"/>
</dbReference>
<evidence type="ECO:0000313" key="2">
    <source>
        <dbReference type="EMBL" id="EST41970.1"/>
    </source>
</evidence>
<dbReference type="Pfam" id="PF00085">
    <property type="entry name" value="Thioredoxin"/>
    <property type="match status" value="1"/>
</dbReference>
<sequence length="224" mass="25287">MLLLVFSKLSKLSPEEFKDLNKQQETFAVLFYAPWCGHCKQFMPEYTAAAESLEKSVKLYAMDCDKQENKGVCGQQGVQGFPTMKIYHSKDGKKGITYEGGRTESDVISWVKSMVKLPFELSRGKKVNKIATEEGDALFIITASAKPSKMLITFGKMLEKRAKVAGIVGFNSQVYEVYKNSPLHPFLLDTEEPQIIARIGLKYIKFEGTKSTAEIEQWLKSVFE</sequence>
<dbReference type="EMBL" id="AUWU02000003">
    <property type="protein sequence ID" value="KAH0574924.1"/>
    <property type="molecule type" value="Genomic_DNA"/>
</dbReference>
<dbReference type="InterPro" id="IPR013766">
    <property type="entry name" value="Thioredoxin_domain"/>
</dbReference>
<dbReference type="Gene3D" id="3.40.30.10">
    <property type="entry name" value="Glutaredoxin"/>
    <property type="match status" value="1"/>
</dbReference>
<name>V6LBU9_9EUKA</name>
<keyword evidence="2" id="KW-0413">Isomerase</keyword>
<keyword evidence="4" id="KW-1185">Reference proteome</keyword>
<dbReference type="PRINTS" id="PR00421">
    <property type="entry name" value="THIOREDOXIN"/>
</dbReference>
<dbReference type="GO" id="GO:0005788">
    <property type="term" value="C:endoplasmic reticulum lumen"/>
    <property type="evidence" value="ECO:0007669"/>
    <property type="project" value="TreeGrafter"/>
</dbReference>
<evidence type="ECO:0000259" key="1">
    <source>
        <dbReference type="PROSITE" id="PS51352"/>
    </source>
</evidence>
<dbReference type="EMBL" id="KI546166">
    <property type="protein sequence ID" value="EST41970.1"/>
    <property type="molecule type" value="Genomic_DNA"/>
</dbReference>
<dbReference type="VEuPathDB" id="GiardiaDB:SS50377_22540"/>
<dbReference type="PANTHER" id="PTHR45815">
    <property type="entry name" value="PROTEIN DISULFIDE-ISOMERASE A6"/>
    <property type="match status" value="1"/>
</dbReference>
<dbReference type="GO" id="GO:0016853">
    <property type="term" value="F:isomerase activity"/>
    <property type="evidence" value="ECO:0007669"/>
    <property type="project" value="UniProtKB-KW"/>
</dbReference>
<gene>
    <name evidence="2" type="ORF">SS50377_18275</name>
    <name evidence="3" type="ORF">SS50377_22540</name>
</gene>
<dbReference type="PROSITE" id="PS51352">
    <property type="entry name" value="THIOREDOXIN_2"/>
    <property type="match status" value="1"/>
</dbReference>
<dbReference type="CDD" id="cd02961">
    <property type="entry name" value="PDI_a_family"/>
    <property type="match status" value="1"/>
</dbReference>
<dbReference type="Proteomes" id="UP000018208">
    <property type="component" value="Unassembled WGS sequence"/>
</dbReference>
<dbReference type="GO" id="GO:0034976">
    <property type="term" value="P:response to endoplasmic reticulum stress"/>
    <property type="evidence" value="ECO:0007669"/>
    <property type="project" value="TreeGrafter"/>
</dbReference>
<dbReference type="PANTHER" id="PTHR45815:SF3">
    <property type="entry name" value="PROTEIN DISULFIDE-ISOMERASE A6"/>
    <property type="match status" value="1"/>
</dbReference>
<proteinExistence type="predicted"/>
<dbReference type="AlphaFoldDB" id="V6LBU9"/>
<evidence type="ECO:0000313" key="4">
    <source>
        <dbReference type="Proteomes" id="UP000018208"/>
    </source>
</evidence>
<dbReference type="InterPro" id="IPR036249">
    <property type="entry name" value="Thioredoxin-like_sf"/>
</dbReference>
<protein>
    <submittedName>
        <fullName evidence="2">Protein disulfide isomerase</fullName>
    </submittedName>
</protein>